<dbReference type="InterPro" id="IPR043312">
    <property type="entry name" value="AtBBR-like"/>
</dbReference>
<protein>
    <submittedName>
        <fullName evidence="2">Putative E3 ubiquitin ligase BIG BROTHER-related</fullName>
        <ecNumber evidence="2">2.3.2.27</ecNumber>
    </submittedName>
</protein>
<dbReference type="PANTHER" id="PTHR47530:SF4">
    <property type="entry name" value="E3 UBIQUITIN LIGASE BIG BROTHER-RELATED"/>
    <property type="match status" value="1"/>
</dbReference>
<feature type="compositionally biased region" description="Polar residues" evidence="1">
    <location>
        <begin position="36"/>
        <end position="51"/>
    </location>
</feature>
<dbReference type="EMBL" id="GHES01038724">
    <property type="protein sequence ID" value="MPA69283.1"/>
    <property type="molecule type" value="Transcribed_RNA"/>
</dbReference>
<dbReference type="EC" id="2.3.2.27" evidence="2"/>
<feature type="compositionally biased region" description="Polar residues" evidence="1">
    <location>
        <begin position="13"/>
        <end position="29"/>
    </location>
</feature>
<dbReference type="PANTHER" id="PTHR47530">
    <property type="entry name" value="E3 UBIQUITIN LIGASE BIG BROTHER-RELATED"/>
    <property type="match status" value="1"/>
</dbReference>
<proteinExistence type="predicted"/>
<reference evidence="2" key="1">
    <citation type="submission" date="2019-08" db="EMBL/GenBank/DDBJ databases">
        <title>Reference gene set and small RNA set construction with multiple tissues from Davidia involucrata Baill.</title>
        <authorList>
            <person name="Yang H."/>
            <person name="Zhou C."/>
            <person name="Li G."/>
            <person name="Wang J."/>
            <person name="Gao P."/>
            <person name="Wang M."/>
            <person name="Wang R."/>
            <person name="Zhao Y."/>
        </authorList>
    </citation>
    <scope>NUCLEOTIDE SEQUENCE</scope>
    <source>
        <tissue evidence="2">Mixed with DoveR01_LX</tissue>
    </source>
</reference>
<name>A0A5B7BQ99_DAVIN</name>
<keyword evidence="2" id="KW-0808">Transferase</keyword>
<evidence type="ECO:0000313" key="2">
    <source>
        <dbReference type="EMBL" id="MPA69283.1"/>
    </source>
</evidence>
<evidence type="ECO:0000256" key="1">
    <source>
        <dbReference type="SAM" id="MobiDB-lite"/>
    </source>
</evidence>
<gene>
    <name evidence="2" type="ORF">Din_038724</name>
</gene>
<feature type="region of interest" description="Disordered" evidence="1">
    <location>
        <begin position="1"/>
        <end position="51"/>
    </location>
</feature>
<accession>A0A5B7BQ99</accession>
<organism evidence="2">
    <name type="scientific">Davidia involucrata</name>
    <name type="common">Dove tree</name>
    <dbReference type="NCBI Taxonomy" id="16924"/>
    <lineage>
        <taxon>Eukaryota</taxon>
        <taxon>Viridiplantae</taxon>
        <taxon>Streptophyta</taxon>
        <taxon>Embryophyta</taxon>
        <taxon>Tracheophyta</taxon>
        <taxon>Spermatophyta</taxon>
        <taxon>Magnoliopsida</taxon>
        <taxon>eudicotyledons</taxon>
        <taxon>Gunneridae</taxon>
        <taxon>Pentapetalae</taxon>
        <taxon>asterids</taxon>
        <taxon>Cornales</taxon>
        <taxon>Nyssaceae</taxon>
        <taxon>Davidia</taxon>
    </lineage>
</organism>
<dbReference type="GO" id="GO:0061630">
    <property type="term" value="F:ubiquitin protein ligase activity"/>
    <property type="evidence" value="ECO:0007669"/>
    <property type="project" value="UniProtKB-EC"/>
</dbReference>
<dbReference type="AlphaFoldDB" id="A0A5B7BQ99"/>
<keyword evidence="2" id="KW-0012">Acyltransferase</keyword>
<sequence>MENSKTGSDEAKPTSTTNTDVENPNNSATAEEGGSNVVNQSRQTSRTPFTNLSQVDADLALARTLQEQVFSFINQPPPNLNLSLYVCLYIYINMYADTLSH</sequence>